<feature type="binding site" evidence="1">
    <location>
        <position position="134"/>
    </location>
    <ligand>
        <name>S-adenosyl-L-methionine</name>
        <dbReference type="ChEBI" id="CHEBI:59789"/>
    </ligand>
</feature>
<dbReference type="HAMAP" id="MF_00934">
    <property type="entry name" value="23SrRNA_methyltr_J"/>
    <property type="match status" value="1"/>
</dbReference>
<keyword evidence="1" id="KW-0808">Transferase</keyword>
<reference evidence="2" key="1">
    <citation type="journal article" date="2014" name="Int. J. Syst. Evol. Microbiol.">
        <title>Complete genome sequence of Corynebacterium casei LMG S-19264T (=DSM 44701T), isolated from a smear-ripened cheese.</title>
        <authorList>
            <consortium name="US DOE Joint Genome Institute (JGI-PGF)"/>
            <person name="Walter F."/>
            <person name="Albersmeier A."/>
            <person name="Kalinowski J."/>
            <person name="Ruckert C."/>
        </authorList>
    </citation>
    <scope>NUCLEOTIDE SEQUENCE</scope>
    <source>
        <strain evidence="2">VKM B-1513</strain>
    </source>
</reference>
<accession>A0A9W6IKP7</accession>
<keyword evidence="3" id="KW-1185">Reference proteome</keyword>
<feature type="site" description="Interaction with substrate rRNA" evidence="1">
    <location>
        <position position="18"/>
    </location>
</feature>
<gene>
    <name evidence="1 2" type="primary">rlmJ</name>
    <name evidence="2" type="ORF">GCM10017621_08600</name>
</gene>
<evidence type="ECO:0000256" key="1">
    <source>
        <dbReference type="HAMAP-Rule" id="MF_00934"/>
    </source>
</evidence>
<dbReference type="EMBL" id="BSFE01000002">
    <property type="protein sequence ID" value="GLK51352.1"/>
    <property type="molecule type" value="Genomic_DNA"/>
</dbReference>
<protein>
    <recommendedName>
        <fullName evidence="1">Ribosomal RNA large subunit methyltransferase J</fullName>
        <ecNumber evidence="1">2.1.1.266</ecNumber>
    </recommendedName>
    <alternativeName>
        <fullName evidence="1">23S rRNA (adenine(2030)-N6)-methyltransferase</fullName>
    </alternativeName>
    <alternativeName>
        <fullName evidence="1">23S rRNA m6A2030 methyltransferase</fullName>
    </alternativeName>
</protein>
<feature type="binding site" evidence="1">
    <location>
        <position position="116"/>
    </location>
    <ligand>
        <name>S-adenosyl-L-methionine</name>
        <dbReference type="ChEBI" id="CHEBI:59789"/>
    </ligand>
</feature>
<feature type="binding site" evidence="1">
    <location>
        <begin position="159"/>
        <end position="160"/>
    </location>
    <ligand>
        <name>S-adenosyl-L-methionine</name>
        <dbReference type="ChEBI" id="CHEBI:59789"/>
    </ligand>
</feature>
<comment type="caution">
    <text evidence="2">The sequence shown here is derived from an EMBL/GenBank/DDBJ whole genome shotgun (WGS) entry which is preliminary data.</text>
</comment>
<dbReference type="GO" id="GO:0003723">
    <property type="term" value="F:RNA binding"/>
    <property type="evidence" value="ECO:0007669"/>
    <property type="project" value="UniProtKB-UniRule"/>
</dbReference>
<dbReference type="Proteomes" id="UP001143486">
    <property type="component" value="Unassembled WGS sequence"/>
</dbReference>
<dbReference type="PANTHER" id="PTHR37426">
    <property type="entry name" value="RIBOSOMAL RNA LARGE SUBUNIT METHYLTRANSFERASE J"/>
    <property type="match status" value="1"/>
</dbReference>
<organism evidence="2 3">
    <name type="scientific">Maricaulis virginensis</name>
    <dbReference type="NCBI Taxonomy" id="144022"/>
    <lineage>
        <taxon>Bacteria</taxon>
        <taxon>Pseudomonadati</taxon>
        <taxon>Pseudomonadota</taxon>
        <taxon>Alphaproteobacteria</taxon>
        <taxon>Maricaulales</taxon>
        <taxon>Maricaulaceae</taxon>
        <taxon>Maricaulis</taxon>
    </lineage>
</organism>
<dbReference type="EC" id="2.1.1.266" evidence="1"/>
<dbReference type="GO" id="GO:0070475">
    <property type="term" value="P:rRNA base methylation"/>
    <property type="evidence" value="ECO:0007669"/>
    <property type="project" value="UniProtKB-UniRule"/>
</dbReference>
<dbReference type="PANTHER" id="PTHR37426:SF1">
    <property type="entry name" value="RIBOSOMAL RNA LARGE SUBUNIT METHYLTRANSFERASE J"/>
    <property type="match status" value="1"/>
</dbReference>
<keyword evidence="1" id="KW-0949">S-adenosyl-L-methionine</keyword>
<reference evidence="2" key="2">
    <citation type="submission" date="2023-01" db="EMBL/GenBank/DDBJ databases">
        <authorList>
            <person name="Sun Q."/>
            <person name="Evtushenko L."/>
        </authorList>
    </citation>
    <scope>NUCLEOTIDE SEQUENCE</scope>
    <source>
        <strain evidence="2">VKM B-1513</strain>
    </source>
</reference>
<comment type="function">
    <text evidence="1">Specifically methylates the adenine in position 2030 of 23S rRNA.</text>
</comment>
<evidence type="ECO:0000313" key="2">
    <source>
        <dbReference type="EMBL" id="GLK51352.1"/>
    </source>
</evidence>
<comment type="similarity">
    <text evidence="1">Belongs to the RlmJ family.</text>
</comment>
<comment type="catalytic activity">
    <reaction evidence="1">
        <text>adenosine(2030) in 23S rRNA + S-adenosyl-L-methionine = N(6)-methyladenosine(2030) in 23S rRNA + S-adenosyl-L-homocysteine + H(+)</text>
        <dbReference type="Rhea" id="RHEA:43736"/>
        <dbReference type="Rhea" id="RHEA-COMP:10668"/>
        <dbReference type="Rhea" id="RHEA-COMP:10669"/>
        <dbReference type="ChEBI" id="CHEBI:15378"/>
        <dbReference type="ChEBI" id="CHEBI:57856"/>
        <dbReference type="ChEBI" id="CHEBI:59789"/>
        <dbReference type="ChEBI" id="CHEBI:74411"/>
        <dbReference type="ChEBI" id="CHEBI:74449"/>
        <dbReference type="EC" id="2.1.1.266"/>
    </reaction>
</comment>
<comment type="subunit">
    <text evidence="1">Monomer.</text>
</comment>
<dbReference type="GO" id="GO:0005829">
    <property type="term" value="C:cytosol"/>
    <property type="evidence" value="ECO:0007669"/>
    <property type="project" value="TreeGrafter"/>
</dbReference>
<dbReference type="Gene3D" id="3.40.50.150">
    <property type="entry name" value="Vaccinia Virus protein VP39"/>
    <property type="match status" value="1"/>
</dbReference>
<evidence type="ECO:0000313" key="3">
    <source>
        <dbReference type="Proteomes" id="UP001143486"/>
    </source>
</evidence>
<sequence length="312" mass="34760">MRAMETLPEKRYSAGMNYRHAFHAGNFADVLKHCVLALCLEHLKSKPKPFRVIDTHAGIGGYDLASSEAARSPEWKDGIGRLLNADLPEAAAGALAPYLDVVRALNPDGMRHYPGSPEISARLSRADDRIHLCELHEADAKTLDDRYRRDARVKVERRDGYKALKSLLPPKEKRGLVLIDPPFEDRDELAHMAEAVNGAFGQWPTGTYIFWRSLKNLWAADRFDNGLAEWLIAEKGIEPEKILRADLWVRDLASEGKLAGAGVVVINPPFTLEEKLLGLMPWLADTLAQGDGYGWRVDGGLTDEDVEEGLEE</sequence>
<proteinExistence type="inferred from homology"/>
<feature type="binding site" evidence="1">
    <location>
        <position position="56"/>
    </location>
    <ligand>
        <name>S-adenosyl-L-methionine</name>
        <dbReference type="ChEBI" id="CHEBI:59789"/>
    </ligand>
</feature>
<feature type="active site" description="Proton acceptor" evidence="1">
    <location>
        <position position="180"/>
    </location>
</feature>
<keyword evidence="1" id="KW-0694">RNA-binding</keyword>
<feature type="binding site" evidence="1">
    <location>
        <position position="33"/>
    </location>
    <ligand>
        <name>S-adenosyl-L-methionine</name>
        <dbReference type="ChEBI" id="CHEBI:59789"/>
    </ligand>
</feature>
<feature type="binding site" evidence="1">
    <location>
        <position position="180"/>
    </location>
    <ligand>
        <name>S-adenosyl-L-methionine</name>
        <dbReference type="ChEBI" id="CHEBI:59789"/>
    </ligand>
</feature>
<keyword evidence="1" id="KW-0698">rRNA processing</keyword>
<name>A0A9W6IKP7_9PROT</name>
<dbReference type="AlphaFoldDB" id="A0A9W6IKP7"/>
<keyword evidence="1 2" id="KW-0489">Methyltransferase</keyword>
<dbReference type="Pfam" id="PF04378">
    <property type="entry name" value="RsmJ"/>
    <property type="match status" value="1"/>
</dbReference>
<dbReference type="SUPFAM" id="SSF53335">
    <property type="entry name" value="S-adenosyl-L-methionine-dependent methyltransferases"/>
    <property type="match status" value="1"/>
</dbReference>
<dbReference type="InterPro" id="IPR029063">
    <property type="entry name" value="SAM-dependent_MTases_sf"/>
</dbReference>
<dbReference type="GO" id="GO:0036307">
    <property type="term" value="F:23S rRNA (adenine(2030)-N(6))-methyltransferase activity"/>
    <property type="evidence" value="ECO:0007669"/>
    <property type="project" value="UniProtKB-UniRule"/>
</dbReference>
<dbReference type="InterPro" id="IPR007473">
    <property type="entry name" value="RlmJ"/>
</dbReference>